<dbReference type="GO" id="GO:0005524">
    <property type="term" value="F:ATP binding"/>
    <property type="evidence" value="ECO:0007669"/>
    <property type="project" value="InterPro"/>
</dbReference>
<dbReference type="Gene3D" id="1.10.510.10">
    <property type="entry name" value="Transferase(Phosphotransferase) domain 1"/>
    <property type="match status" value="1"/>
</dbReference>
<feature type="domain" description="Protein kinase" evidence="1">
    <location>
        <begin position="1"/>
        <end position="142"/>
    </location>
</feature>
<dbReference type="GO" id="GO:0004672">
    <property type="term" value="F:protein kinase activity"/>
    <property type="evidence" value="ECO:0007669"/>
    <property type="project" value="InterPro"/>
</dbReference>
<dbReference type="EMBL" id="KN833097">
    <property type="protein sequence ID" value="KIM73019.1"/>
    <property type="molecule type" value="Genomic_DNA"/>
</dbReference>
<dbReference type="Pfam" id="PF07714">
    <property type="entry name" value="PK_Tyr_Ser-Thr"/>
    <property type="match status" value="1"/>
</dbReference>
<dbReference type="PROSITE" id="PS50011">
    <property type="entry name" value="PROTEIN_KINASE_DOM"/>
    <property type="match status" value="1"/>
</dbReference>
<gene>
    <name evidence="2" type="ORF">PILCRDRAFT_81455</name>
</gene>
<evidence type="ECO:0000313" key="3">
    <source>
        <dbReference type="Proteomes" id="UP000054166"/>
    </source>
</evidence>
<dbReference type="InterPro" id="IPR001245">
    <property type="entry name" value="Ser-Thr/Tyr_kinase_cat_dom"/>
</dbReference>
<sequence length="142" mass="15836">MLQLNILIDDSTKAVLCDFGLSRIKADATSRTVRTSGVTIVGSRYWMAPEQLLGGSPRKPCDIYAFGLTVYEIFANEIPLGHIDPADFLPLVVERNVRPERPVDEDAPQLSDITWELAKKCWAKDPKRRPTATAVCDTLSYL</sequence>
<accession>A0A0C3EYH8</accession>
<dbReference type="STRING" id="765440.A0A0C3EYH8"/>
<evidence type="ECO:0000259" key="1">
    <source>
        <dbReference type="PROSITE" id="PS50011"/>
    </source>
</evidence>
<dbReference type="SUPFAM" id="SSF56112">
    <property type="entry name" value="Protein kinase-like (PK-like)"/>
    <property type="match status" value="1"/>
</dbReference>
<proteinExistence type="predicted"/>
<name>A0A0C3EYH8_PILCF</name>
<dbReference type="InParanoid" id="A0A0C3EYH8"/>
<dbReference type="AlphaFoldDB" id="A0A0C3EYH8"/>
<evidence type="ECO:0000313" key="2">
    <source>
        <dbReference type="EMBL" id="KIM73019.1"/>
    </source>
</evidence>
<dbReference type="InterPro" id="IPR011009">
    <property type="entry name" value="Kinase-like_dom_sf"/>
</dbReference>
<keyword evidence="3" id="KW-1185">Reference proteome</keyword>
<protein>
    <recommendedName>
        <fullName evidence="1">Protein kinase domain-containing protein</fullName>
    </recommendedName>
</protein>
<dbReference type="HOGENOM" id="CLU_000288_7_18_1"/>
<reference evidence="3" key="2">
    <citation type="submission" date="2015-01" db="EMBL/GenBank/DDBJ databases">
        <title>Evolutionary Origins and Diversification of the Mycorrhizal Mutualists.</title>
        <authorList>
            <consortium name="DOE Joint Genome Institute"/>
            <consortium name="Mycorrhizal Genomics Consortium"/>
            <person name="Kohler A."/>
            <person name="Kuo A."/>
            <person name="Nagy L.G."/>
            <person name="Floudas D."/>
            <person name="Copeland A."/>
            <person name="Barry K.W."/>
            <person name="Cichocki N."/>
            <person name="Veneault-Fourrey C."/>
            <person name="LaButti K."/>
            <person name="Lindquist E.A."/>
            <person name="Lipzen A."/>
            <person name="Lundell T."/>
            <person name="Morin E."/>
            <person name="Murat C."/>
            <person name="Riley R."/>
            <person name="Ohm R."/>
            <person name="Sun H."/>
            <person name="Tunlid A."/>
            <person name="Henrissat B."/>
            <person name="Grigoriev I.V."/>
            <person name="Hibbett D.S."/>
            <person name="Martin F."/>
        </authorList>
    </citation>
    <scope>NUCLEOTIDE SEQUENCE [LARGE SCALE GENOMIC DNA]</scope>
    <source>
        <strain evidence="3">F 1598</strain>
    </source>
</reference>
<dbReference type="InterPro" id="IPR050167">
    <property type="entry name" value="Ser_Thr_protein_kinase"/>
</dbReference>
<dbReference type="InterPro" id="IPR000719">
    <property type="entry name" value="Prot_kinase_dom"/>
</dbReference>
<reference evidence="2 3" key="1">
    <citation type="submission" date="2014-04" db="EMBL/GenBank/DDBJ databases">
        <authorList>
            <consortium name="DOE Joint Genome Institute"/>
            <person name="Kuo A."/>
            <person name="Tarkka M."/>
            <person name="Buscot F."/>
            <person name="Kohler A."/>
            <person name="Nagy L.G."/>
            <person name="Floudas D."/>
            <person name="Copeland A."/>
            <person name="Barry K.W."/>
            <person name="Cichocki N."/>
            <person name="Veneault-Fourrey C."/>
            <person name="LaButti K."/>
            <person name="Lindquist E.A."/>
            <person name="Lipzen A."/>
            <person name="Lundell T."/>
            <person name="Morin E."/>
            <person name="Murat C."/>
            <person name="Sun H."/>
            <person name="Tunlid A."/>
            <person name="Henrissat B."/>
            <person name="Grigoriev I.V."/>
            <person name="Hibbett D.S."/>
            <person name="Martin F."/>
            <person name="Nordberg H.P."/>
            <person name="Cantor M.N."/>
            <person name="Hua S.X."/>
        </authorList>
    </citation>
    <scope>NUCLEOTIDE SEQUENCE [LARGE SCALE GENOMIC DNA]</scope>
    <source>
        <strain evidence="2 3">F 1598</strain>
    </source>
</reference>
<dbReference type="PANTHER" id="PTHR23257">
    <property type="entry name" value="SERINE-THREONINE PROTEIN KINASE"/>
    <property type="match status" value="1"/>
</dbReference>
<organism evidence="2 3">
    <name type="scientific">Piloderma croceum (strain F 1598)</name>
    <dbReference type="NCBI Taxonomy" id="765440"/>
    <lineage>
        <taxon>Eukaryota</taxon>
        <taxon>Fungi</taxon>
        <taxon>Dikarya</taxon>
        <taxon>Basidiomycota</taxon>
        <taxon>Agaricomycotina</taxon>
        <taxon>Agaricomycetes</taxon>
        <taxon>Agaricomycetidae</taxon>
        <taxon>Atheliales</taxon>
        <taxon>Atheliaceae</taxon>
        <taxon>Piloderma</taxon>
    </lineage>
</organism>
<feature type="non-terminal residue" evidence="2">
    <location>
        <position position="142"/>
    </location>
</feature>
<dbReference type="OrthoDB" id="4062651at2759"/>
<dbReference type="Proteomes" id="UP000054166">
    <property type="component" value="Unassembled WGS sequence"/>
</dbReference>